<name>A0A8T1K7X7_9STRA</name>
<accession>A0A8T1K7X7</accession>
<dbReference type="Proteomes" id="UP000774804">
    <property type="component" value="Unassembled WGS sequence"/>
</dbReference>
<dbReference type="AlphaFoldDB" id="A0A8T1K7X7"/>
<evidence type="ECO:0000313" key="1">
    <source>
        <dbReference type="EMBL" id="KAG2913484.1"/>
    </source>
</evidence>
<organism evidence="1 2">
    <name type="scientific">Phytophthora cactorum</name>
    <dbReference type="NCBI Taxonomy" id="29920"/>
    <lineage>
        <taxon>Eukaryota</taxon>
        <taxon>Sar</taxon>
        <taxon>Stramenopiles</taxon>
        <taxon>Oomycota</taxon>
        <taxon>Peronosporomycetes</taxon>
        <taxon>Peronosporales</taxon>
        <taxon>Peronosporaceae</taxon>
        <taxon>Phytophthora</taxon>
    </lineage>
</organism>
<evidence type="ECO:0000313" key="2">
    <source>
        <dbReference type="Proteomes" id="UP000774804"/>
    </source>
</evidence>
<protein>
    <submittedName>
        <fullName evidence="1">Uncharacterized protein</fullName>
    </submittedName>
</protein>
<sequence>MKAKEDKLGIVLFDDIFKDSMSVSTAKKDKSHHVNDYTSVLITGSNGWRAEKVRRAGKERGGGYVR</sequence>
<gene>
    <name evidence="1" type="ORF">PC115_g12022</name>
</gene>
<reference evidence="1" key="1">
    <citation type="submission" date="2018-10" db="EMBL/GenBank/DDBJ databases">
        <title>Effector identification in a new, highly contiguous assembly of the strawberry crown rot pathogen Phytophthora cactorum.</title>
        <authorList>
            <person name="Armitage A.D."/>
            <person name="Nellist C.F."/>
            <person name="Bates H."/>
            <person name="Vickerstaff R.J."/>
            <person name="Harrison R.J."/>
        </authorList>
    </citation>
    <scope>NUCLEOTIDE SEQUENCE</scope>
    <source>
        <strain evidence="1">4032</strain>
    </source>
</reference>
<proteinExistence type="predicted"/>
<comment type="caution">
    <text evidence="1">The sequence shown here is derived from an EMBL/GenBank/DDBJ whole genome shotgun (WGS) entry which is preliminary data.</text>
</comment>
<dbReference type="EMBL" id="RCMI01000391">
    <property type="protein sequence ID" value="KAG2913484.1"/>
    <property type="molecule type" value="Genomic_DNA"/>
</dbReference>